<evidence type="ECO:0000256" key="1">
    <source>
        <dbReference type="SAM" id="Phobius"/>
    </source>
</evidence>
<keyword evidence="1" id="KW-0472">Membrane</keyword>
<feature type="transmembrane region" description="Helical" evidence="1">
    <location>
        <begin position="12"/>
        <end position="30"/>
    </location>
</feature>
<organism evidence="2 3">
    <name type="scientific">Bos mutus grunniens</name>
    <name type="common">Wild yak</name>
    <name type="synonym">Bos grunniens</name>
    <dbReference type="NCBI Taxonomy" id="30521"/>
    <lineage>
        <taxon>Eukaryota</taxon>
        <taxon>Metazoa</taxon>
        <taxon>Chordata</taxon>
        <taxon>Craniata</taxon>
        <taxon>Vertebrata</taxon>
        <taxon>Euteleostomi</taxon>
        <taxon>Mammalia</taxon>
        <taxon>Eutheria</taxon>
        <taxon>Laurasiatheria</taxon>
        <taxon>Artiodactyla</taxon>
        <taxon>Ruminantia</taxon>
        <taxon>Pecora</taxon>
        <taxon>Bovidae</taxon>
        <taxon>Bovinae</taxon>
        <taxon>Bos</taxon>
    </lineage>
</organism>
<sequence length="121" mass="13335">ILTMPLRFLHVSVQVFCPFKNSIVFILLNFKSSLYILDTSPLLNMSFATFTAALTAPFSFLFPSPFPLFIPSSPSRSLLSPLLSLSSPSFSSGPPLLHLLSFSPSLIFHLLQVTALISLFK</sequence>
<reference evidence="2" key="1">
    <citation type="submission" date="2019-05" db="EMBL/GenBank/DDBJ databases">
        <authorList>
            <person name="Zhang S."/>
            <person name="Liu J."/>
        </authorList>
    </citation>
    <scope>NUCLEOTIDE SEQUENCE [LARGE SCALE GENOMIC DNA]</scope>
</reference>
<reference evidence="2" key="2">
    <citation type="submission" date="2025-08" db="UniProtKB">
        <authorList>
            <consortium name="Ensembl"/>
        </authorList>
    </citation>
    <scope>IDENTIFICATION</scope>
</reference>
<evidence type="ECO:0000313" key="3">
    <source>
        <dbReference type="Proteomes" id="UP000694520"/>
    </source>
</evidence>
<keyword evidence="1" id="KW-1133">Transmembrane helix</keyword>
<reference evidence="2" key="3">
    <citation type="submission" date="2025-09" db="UniProtKB">
        <authorList>
            <consortium name="Ensembl"/>
        </authorList>
    </citation>
    <scope>IDENTIFICATION</scope>
</reference>
<keyword evidence="3" id="KW-1185">Reference proteome</keyword>
<protein>
    <submittedName>
        <fullName evidence="2">Uncharacterized protein</fullName>
    </submittedName>
</protein>
<dbReference type="Proteomes" id="UP000694520">
    <property type="component" value="Chromosome 5"/>
</dbReference>
<feature type="transmembrane region" description="Helical" evidence="1">
    <location>
        <begin position="96"/>
        <end position="120"/>
    </location>
</feature>
<dbReference type="Ensembl" id="ENSBGRT00000003461.1">
    <property type="protein sequence ID" value="ENSBGRP00000003041.1"/>
    <property type="gene ID" value="ENSBGRG00000001852.1"/>
</dbReference>
<feature type="transmembrane region" description="Helical" evidence="1">
    <location>
        <begin position="42"/>
        <end position="62"/>
    </location>
</feature>
<proteinExistence type="predicted"/>
<dbReference type="AlphaFoldDB" id="A0A8C0A3E8"/>
<evidence type="ECO:0000313" key="2">
    <source>
        <dbReference type="Ensembl" id="ENSBGRP00000003041.1"/>
    </source>
</evidence>
<name>A0A8C0A3E8_BOSMU</name>
<accession>A0A8C0A3E8</accession>
<keyword evidence="1" id="KW-0812">Transmembrane</keyword>